<name>A0A0J7KWQ7_LASNI</name>
<organism evidence="2 3">
    <name type="scientific">Lasius niger</name>
    <name type="common">Black garden ant</name>
    <dbReference type="NCBI Taxonomy" id="67767"/>
    <lineage>
        <taxon>Eukaryota</taxon>
        <taxon>Metazoa</taxon>
        <taxon>Ecdysozoa</taxon>
        <taxon>Arthropoda</taxon>
        <taxon>Hexapoda</taxon>
        <taxon>Insecta</taxon>
        <taxon>Pterygota</taxon>
        <taxon>Neoptera</taxon>
        <taxon>Endopterygota</taxon>
        <taxon>Hymenoptera</taxon>
        <taxon>Apocrita</taxon>
        <taxon>Aculeata</taxon>
        <taxon>Formicoidea</taxon>
        <taxon>Formicidae</taxon>
        <taxon>Formicinae</taxon>
        <taxon>Lasius</taxon>
        <taxon>Lasius</taxon>
    </lineage>
</organism>
<reference evidence="2 3" key="1">
    <citation type="submission" date="2015-04" db="EMBL/GenBank/DDBJ databases">
        <title>Lasius niger genome sequencing.</title>
        <authorList>
            <person name="Konorov E.A."/>
            <person name="Nikitin M.A."/>
            <person name="Kirill M.V."/>
            <person name="Chang P."/>
        </authorList>
    </citation>
    <scope>NUCLEOTIDE SEQUENCE [LARGE SCALE GENOMIC DNA]</scope>
    <source>
        <tissue evidence="2">Whole</tissue>
    </source>
</reference>
<evidence type="ECO:0000313" key="2">
    <source>
        <dbReference type="EMBL" id="KMQ94731.1"/>
    </source>
</evidence>
<evidence type="ECO:0000313" key="3">
    <source>
        <dbReference type="Proteomes" id="UP000036403"/>
    </source>
</evidence>
<evidence type="ECO:0000256" key="1">
    <source>
        <dbReference type="SAM" id="MobiDB-lite"/>
    </source>
</evidence>
<accession>A0A0J7KWQ7</accession>
<protein>
    <submittedName>
        <fullName evidence="2">30s ribosomal protein s3</fullName>
    </submittedName>
</protein>
<gene>
    <name evidence="2" type="ORF">RF55_5102</name>
</gene>
<dbReference type="AlphaFoldDB" id="A0A0J7KWQ7"/>
<dbReference type="GO" id="GO:0005840">
    <property type="term" value="C:ribosome"/>
    <property type="evidence" value="ECO:0007669"/>
    <property type="project" value="UniProtKB-KW"/>
</dbReference>
<comment type="caution">
    <text evidence="2">The sequence shown here is derived from an EMBL/GenBank/DDBJ whole genome shotgun (WGS) entry which is preliminary data.</text>
</comment>
<dbReference type="PaxDb" id="67767-A0A0J7KWQ7"/>
<keyword evidence="2" id="KW-0687">Ribonucleoprotein</keyword>
<proteinExistence type="predicted"/>
<keyword evidence="3" id="KW-1185">Reference proteome</keyword>
<dbReference type="Proteomes" id="UP000036403">
    <property type="component" value="Unassembled WGS sequence"/>
</dbReference>
<dbReference type="EMBL" id="LBMM01002502">
    <property type="protein sequence ID" value="KMQ94731.1"/>
    <property type="molecule type" value="Genomic_DNA"/>
</dbReference>
<keyword evidence="2" id="KW-0689">Ribosomal protein</keyword>
<sequence length="98" mass="10741">MRLNPRDPGSGNLVGDDLREEPHPRIAGLFVGIDIARDRFVRRLATAGASVRPLRKTGELAAVLPGKIFGVVRTDAFYPVTFATHYVALDSPWKKKSA</sequence>
<feature type="region of interest" description="Disordered" evidence="1">
    <location>
        <begin position="1"/>
        <end position="20"/>
    </location>
</feature>